<evidence type="ECO:0000256" key="3">
    <source>
        <dbReference type="SAM" id="MobiDB-lite"/>
    </source>
</evidence>
<evidence type="ECO:0000313" key="7">
    <source>
        <dbReference type="EMBL" id="RSZ60299.1"/>
    </source>
</evidence>
<dbReference type="PANTHER" id="PTHR43531">
    <property type="entry name" value="PROTEIN ICFG"/>
    <property type="match status" value="1"/>
</dbReference>
<feature type="compositionally biased region" description="Basic residues" evidence="3">
    <location>
        <begin position="528"/>
        <end position="539"/>
    </location>
</feature>
<name>A0A430HS49_9BURK</name>
<proteinExistence type="inferred from homology"/>
<keyword evidence="8" id="KW-1185">Reference proteome</keyword>
<dbReference type="Proteomes" id="UP000278085">
    <property type="component" value="Unassembled WGS sequence"/>
</dbReference>
<evidence type="ECO:0000256" key="1">
    <source>
        <dbReference type="ARBA" id="ARBA00029447"/>
    </source>
</evidence>
<dbReference type="PRINTS" id="PR00260">
    <property type="entry name" value="CHEMTRNSDUCR"/>
</dbReference>
<organism evidence="7 8">
    <name type="scientific">Massilia atriviolacea</name>
    <dbReference type="NCBI Taxonomy" id="2495579"/>
    <lineage>
        <taxon>Bacteria</taxon>
        <taxon>Pseudomonadati</taxon>
        <taxon>Pseudomonadota</taxon>
        <taxon>Betaproteobacteria</taxon>
        <taxon>Burkholderiales</taxon>
        <taxon>Oxalobacteraceae</taxon>
        <taxon>Telluria group</taxon>
        <taxon>Massilia</taxon>
    </lineage>
</organism>
<dbReference type="Gene3D" id="1.10.287.950">
    <property type="entry name" value="Methyl-accepting chemotaxis protein"/>
    <property type="match status" value="1"/>
</dbReference>
<dbReference type="OrthoDB" id="8768161at2"/>
<feature type="domain" description="HAMP" evidence="6">
    <location>
        <begin position="213"/>
        <end position="265"/>
    </location>
</feature>
<dbReference type="SMART" id="SM00283">
    <property type="entry name" value="MA"/>
    <property type="match status" value="1"/>
</dbReference>
<dbReference type="AlphaFoldDB" id="A0A430HS49"/>
<dbReference type="GO" id="GO:0006935">
    <property type="term" value="P:chemotaxis"/>
    <property type="evidence" value="ECO:0007669"/>
    <property type="project" value="InterPro"/>
</dbReference>
<feature type="domain" description="Methyl-accepting transducer" evidence="5">
    <location>
        <begin position="270"/>
        <end position="499"/>
    </location>
</feature>
<dbReference type="EMBL" id="RXLQ01000002">
    <property type="protein sequence ID" value="RSZ60299.1"/>
    <property type="molecule type" value="Genomic_DNA"/>
</dbReference>
<dbReference type="PROSITE" id="PS50885">
    <property type="entry name" value="HAMP"/>
    <property type="match status" value="1"/>
</dbReference>
<comment type="similarity">
    <text evidence="1">Belongs to the methyl-accepting chemotaxis (MCP) protein family.</text>
</comment>
<reference evidence="7 8" key="1">
    <citation type="submission" date="2018-12" db="EMBL/GenBank/DDBJ databases">
        <authorList>
            <person name="Yang E."/>
        </authorList>
    </citation>
    <scope>NUCLEOTIDE SEQUENCE [LARGE SCALE GENOMIC DNA]</scope>
    <source>
        <strain evidence="7 8">SOD</strain>
    </source>
</reference>
<dbReference type="GO" id="GO:0007165">
    <property type="term" value="P:signal transduction"/>
    <property type="evidence" value="ECO:0007669"/>
    <property type="project" value="UniProtKB-KW"/>
</dbReference>
<keyword evidence="4" id="KW-0472">Membrane</keyword>
<dbReference type="GO" id="GO:0005886">
    <property type="term" value="C:plasma membrane"/>
    <property type="evidence" value="ECO:0007669"/>
    <property type="project" value="TreeGrafter"/>
</dbReference>
<dbReference type="SUPFAM" id="SSF58104">
    <property type="entry name" value="Methyl-accepting chemotaxis protein (MCP) signaling domain"/>
    <property type="match status" value="1"/>
</dbReference>
<sequence>MLERLRIGPKLLLAPCMVLLLLIVSSGSAWYAMVRQNQAVDTIVGERAARIREAGALASEAQQAHARMYQLLTWIGASMSAPRLEALGQDIYRRHAAIERRFAALARRGGAAAGQRLVGQSAAAHASYVRAILDVIELSQVDHSMSANAMSKAEQRFEIVAARLAELARFEQDLSEQASRRAAADFAALSVLMPLLVVLSAGATLGITVLVRRALLRGVAGIGEAAGELASGKLTLKKRSYGRDEIADTARTLDAAIGTLNATLKSVLASARSIDAASREIAVGSAGLSSRTAAQAGVLKQAAEGVGALGAAAGPACESARSANLLADHTAMQALCGGGVLDRLVLTMAALRASAQRAAQLVGVIDQLAGQTDALALNAALEAGRAGEHGAALAAVAGDVRTLAQRSAGAARDIRELIAQALADIDGGSASASEAGLRMAGIAQSVQQVGDMVGRLGQASAGQAGGIGAVNEAIVQMDLMTRQNSVLVKEAASAAQRLQDQALSLSQAVSGFQLDESAADAPGPPKKAAPHLRLASRRP</sequence>
<evidence type="ECO:0000256" key="4">
    <source>
        <dbReference type="SAM" id="Phobius"/>
    </source>
</evidence>
<evidence type="ECO:0000256" key="2">
    <source>
        <dbReference type="PROSITE-ProRule" id="PRU00284"/>
    </source>
</evidence>
<evidence type="ECO:0000313" key="8">
    <source>
        <dbReference type="Proteomes" id="UP000278085"/>
    </source>
</evidence>
<dbReference type="InterPro" id="IPR051310">
    <property type="entry name" value="MCP_chemotaxis"/>
</dbReference>
<dbReference type="InterPro" id="IPR004089">
    <property type="entry name" value="MCPsignal_dom"/>
</dbReference>
<keyword evidence="4" id="KW-0812">Transmembrane</keyword>
<gene>
    <name evidence="7" type="ORF">EJB06_04075</name>
</gene>
<dbReference type="InterPro" id="IPR003660">
    <property type="entry name" value="HAMP_dom"/>
</dbReference>
<dbReference type="RefSeq" id="WP_126072711.1">
    <property type="nucleotide sequence ID" value="NZ_CP051166.1"/>
</dbReference>
<feature type="region of interest" description="Disordered" evidence="3">
    <location>
        <begin position="515"/>
        <end position="539"/>
    </location>
</feature>
<protein>
    <submittedName>
        <fullName evidence="7">HAMP domain-containing protein</fullName>
    </submittedName>
</protein>
<dbReference type="Pfam" id="PF00015">
    <property type="entry name" value="MCPsignal"/>
    <property type="match status" value="1"/>
</dbReference>
<keyword evidence="4" id="KW-1133">Transmembrane helix</keyword>
<dbReference type="PANTHER" id="PTHR43531:SF7">
    <property type="entry name" value="AEROTAXIS RECEPTOR"/>
    <property type="match status" value="1"/>
</dbReference>
<accession>A0A430HS49</accession>
<dbReference type="GO" id="GO:0004888">
    <property type="term" value="F:transmembrane signaling receptor activity"/>
    <property type="evidence" value="ECO:0007669"/>
    <property type="project" value="InterPro"/>
</dbReference>
<dbReference type="Pfam" id="PF12729">
    <property type="entry name" value="4HB_MCP_1"/>
    <property type="match status" value="1"/>
</dbReference>
<comment type="caution">
    <text evidence="7">The sequence shown here is derived from an EMBL/GenBank/DDBJ whole genome shotgun (WGS) entry which is preliminary data.</text>
</comment>
<keyword evidence="2" id="KW-0807">Transducer</keyword>
<dbReference type="InterPro" id="IPR004090">
    <property type="entry name" value="Chemotax_Me-accpt_rcpt"/>
</dbReference>
<dbReference type="InterPro" id="IPR024478">
    <property type="entry name" value="HlyB_4HB_MCP"/>
</dbReference>
<evidence type="ECO:0000259" key="6">
    <source>
        <dbReference type="PROSITE" id="PS50885"/>
    </source>
</evidence>
<feature type="transmembrane region" description="Helical" evidence="4">
    <location>
        <begin position="186"/>
        <end position="211"/>
    </location>
</feature>
<dbReference type="PROSITE" id="PS50111">
    <property type="entry name" value="CHEMOTAXIS_TRANSDUC_2"/>
    <property type="match status" value="1"/>
</dbReference>
<evidence type="ECO:0000259" key="5">
    <source>
        <dbReference type="PROSITE" id="PS50111"/>
    </source>
</evidence>